<keyword evidence="8" id="KW-1185">Reference proteome</keyword>
<feature type="transmembrane region" description="Helical" evidence="6">
    <location>
        <begin position="72"/>
        <end position="99"/>
    </location>
</feature>
<evidence type="ECO:0000313" key="8">
    <source>
        <dbReference type="Proteomes" id="UP000815325"/>
    </source>
</evidence>
<evidence type="ECO:0000256" key="4">
    <source>
        <dbReference type="ARBA" id="ARBA00022989"/>
    </source>
</evidence>
<reference evidence="7" key="1">
    <citation type="submission" date="2017-08" db="EMBL/GenBank/DDBJ databases">
        <authorList>
            <person name="Polle J.E."/>
            <person name="Barry K."/>
            <person name="Cushman J."/>
            <person name="Schmutz J."/>
            <person name="Tran D."/>
            <person name="Hathwaick L.T."/>
            <person name="Yim W.C."/>
            <person name="Jenkins J."/>
            <person name="Mckie-Krisberg Z.M."/>
            <person name="Prochnik S."/>
            <person name="Lindquist E."/>
            <person name="Dockter R.B."/>
            <person name="Adam C."/>
            <person name="Molina H."/>
            <person name="Bunkerborg J."/>
            <person name="Jin E."/>
            <person name="Buchheim M."/>
            <person name="Magnuson J."/>
        </authorList>
    </citation>
    <scope>NUCLEOTIDE SEQUENCE</scope>
    <source>
        <strain evidence="7">CCAP 19/18</strain>
    </source>
</reference>
<comment type="similarity">
    <text evidence="2">Belongs to the IFI6/IFI27 family.</text>
</comment>
<dbReference type="Proteomes" id="UP000815325">
    <property type="component" value="Unassembled WGS sequence"/>
</dbReference>
<keyword evidence="5 6" id="KW-0472">Membrane</keyword>
<keyword evidence="3 6" id="KW-0812">Transmembrane</keyword>
<keyword evidence="4 6" id="KW-1133">Transmembrane helix</keyword>
<evidence type="ECO:0000256" key="2">
    <source>
        <dbReference type="ARBA" id="ARBA00007262"/>
    </source>
</evidence>
<evidence type="ECO:0000256" key="5">
    <source>
        <dbReference type="ARBA" id="ARBA00023136"/>
    </source>
</evidence>
<comment type="subcellular location">
    <subcellularLocation>
        <location evidence="1">Membrane</location>
        <topology evidence="1">Multi-pass membrane protein</topology>
    </subcellularLocation>
</comment>
<evidence type="ECO:0000256" key="6">
    <source>
        <dbReference type="SAM" id="Phobius"/>
    </source>
</evidence>
<dbReference type="InterPro" id="IPR038213">
    <property type="entry name" value="IFI6/IFI27-like_sf"/>
</dbReference>
<organism evidence="7 8">
    <name type="scientific">Dunaliella salina</name>
    <name type="common">Green alga</name>
    <name type="synonym">Protococcus salinus</name>
    <dbReference type="NCBI Taxonomy" id="3046"/>
    <lineage>
        <taxon>Eukaryota</taxon>
        <taxon>Viridiplantae</taxon>
        <taxon>Chlorophyta</taxon>
        <taxon>core chlorophytes</taxon>
        <taxon>Chlorophyceae</taxon>
        <taxon>CS clade</taxon>
        <taxon>Chlamydomonadales</taxon>
        <taxon>Dunaliellaceae</taxon>
        <taxon>Dunaliella</taxon>
    </lineage>
</organism>
<dbReference type="PANTHER" id="PTHR16932">
    <property type="entry name" value="INTERFERON ALPHA-INDUCIBLE PROTEIN 27"/>
    <property type="match status" value="1"/>
</dbReference>
<dbReference type="Pfam" id="PF06140">
    <property type="entry name" value="Ifi-6-16"/>
    <property type="match status" value="1"/>
</dbReference>
<evidence type="ECO:0000256" key="3">
    <source>
        <dbReference type="ARBA" id="ARBA00022692"/>
    </source>
</evidence>
<dbReference type="EMBL" id="MU069440">
    <property type="protein sequence ID" value="KAF5843555.1"/>
    <property type="molecule type" value="Genomic_DNA"/>
</dbReference>
<dbReference type="Gene3D" id="6.10.110.10">
    <property type="match status" value="1"/>
</dbReference>
<dbReference type="PANTHER" id="PTHR16932:SF18">
    <property type="entry name" value="INTERFERON, ALPHA-INDUCIBLE PROTEIN 27-LIKE 2"/>
    <property type="match status" value="1"/>
</dbReference>
<accession>A0ABQ7H9R2</accession>
<gene>
    <name evidence="7" type="ORF">DUNSADRAFT_12817</name>
</gene>
<evidence type="ECO:0000256" key="1">
    <source>
        <dbReference type="ARBA" id="ARBA00004141"/>
    </source>
</evidence>
<sequence>MAADRLVEKVAHELQGRLPMDKQIDDAQKSEIRSLADAKLKTLQSKDMKEDEIVEELVGIFIDPPRQAKQRWWLPLAVGGGAALLTALGGPLVLGLAGFGSAGIVAGSAAAAWQASIGNVAAGSLFALLQSCGAAGIGAVAPTVAGAGAAGATAAAMAAQQGRS</sequence>
<proteinExistence type="inferred from homology"/>
<evidence type="ECO:0000313" key="7">
    <source>
        <dbReference type="EMBL" id="KAF5843555.1"/>
    </source>
</evidence>
<protein>
    <submittedName>
        <fullName evidence="7">Uncharacterized protein</fullName>
    </submittedName>
</protein>
<feature type="transmembrane region" description="Helical" evidence="6">
    <location>
        <begin position="111"/>
        <end position="129"/>
    </location>
</feature>
<name>A0ABQ7H9R2_DUNSA</name>
<dbReference type="InterPro" id="IPR009311">
    <property type="entry name" value="IFI6/IFI27-like"/>
</dbReference>
<comment type="caution">
    <text evidence="7">The sequence shown here is derived from an EMBL/GenBank/DDBJ whole genome shotgun (WGS) entry which is preliminary data.</text>
</comment>